<evidence type="ECO:0000256" key="1">
    <source>
        <dbReference type="SAM" id="Phobius"/>
    </source>
</evidence>
<dbReference type="RefSeq" id="WP_179750507.1">
    <property type="nucleotide sequence ID" value="NZ_BAAAGN010000005.1"/>
</dbReference>
<dbReference type="EMBL" id="JACCBB010000001">
    <property type="protein sequence ID" value="NYD21892.1"/>
    <property type="molecule type" value="Genomic_DNA"/>
</dbReference>
<evidence type="ECO:0000313" key="2">
    <source>
        <dbReference type="EMBL" id="NYD21892.1"/>
    </source>
</evidence>
<dbReference type="AlphaFoldDB" id="A0A7Y9AU29"/>
<accession>A0A7Y9AU29</accession>
<protein>
    <submittedName>
        <fullName evidence="2">Uncharacterized protein</fullName>
    </submittedName>
</protein>
<comment type="caution">
    <text evidence="2">The sequence shown here is derived from an EMBL/GenBank/DDBJ whole genome shotgun (WGS) entry which is preliminary data.</text>
</comment>
<gene>
    <name evidence="2" type="ORF">BJ968_001432</name>
</gene>
<evidence type="ECO:0000313" key="3">
    <source>
        <dbReference type="Proteomes" id="UP000521922"/>
    </source>
</evidence>
<organism evidence="2 3">
    <name type="scientific">Kineococcus aurantiacus</name>
    <dbReference type="NCBI Taxonomy" id="37633"/>
    <lineage>
        <taxon>Bacteria</taxon>
        <taxon>Bacillati</taxon>
        <taxon>Actinomycetota</taxon>
        <taxon>Actinomycetes</taxon>
        <taxon>Kineosporiales</taxon>
        <taxon>Kineosporiaceae</taxon>
        <taxon>Kineococcus</taxon>
    </lineage>
</organism>
<keyword evidence="1" id="KW-0812">Transmembrane</keyword>
<keyword evidence="3" id="KW-1185">Reference proteome</keyword>
<reference evidence="2 3" key="1">
    <citation type="submission" date="2020-07" db="EMBL/GenBank/DDBJ databases">
        <title>Sequencing the genomes of 1000 actinobacteria strains.</title>
        <authorList>
            <person name="Klenk H.-P."/>
        </authorList>
    </citation>
    <scope>NUCLEOTIDE SEQUENCE [LARGE SCALE GENOMIC DNA]</scope>
    <source>
        <strain evidence="2 3">DSM 7487</strain>
    </source>
</reference>
<proteinExistence type="predicted"/>
<sequence>MAYWPQKPPLPETSEQLRARIPGWGVDLDPKDRPAVPQEVFDPAGYGAHWEFPDRQPEGYGPRERSVEHAFLPPVFGTTAPLHGVSGRIRRFAYDRFSEGRNAHWLLLIAADRVDTFEGLLTAAASGRPDDPVTESGVLAEAGHHPVGSRAGRVDAHHQWIDPVVVAGPWVAAAAGVAVAGAAVVRRLTR</sequence>
<dbReference type="Proteomes" id="UP000521922">
    <property type="component" value="Unassembled WGS sequence"/>
</dbReference>
<name>A0A7Y9AU29_9ACTN</name>
<keyword evidence="1" id="KW-1133">Transmembrane helix</keyword>
<keyword evidence="1" id="KW-0472">Membrane</keyword>
<feature type="transmembrane region" description="Helical" evidence="1">
    <location>
        <begin position="167"/>
        <end position="185"/>
    </location>
</feature>